<keyword evidence="3" id="KW-1185">Reference proteome</keyword>
<organism evidence="2 3">
    <name type="scientific">Umbelopsis ramanniana AG</name>
    <dbReference type="NCBI Taxonomy" id="1314678"/>
    <lineage>
        <taxon>Eukaryota</taxon>
        <taxon>Fungi</taxon>
        <taxon>Fungi incertae sedis</taxon>
        <taxon>Mucoromycota</taxon>
        <taxon>Mucoromycotina</taxon>
        <taxon>Umbelopsidomycetes</taxon>
        <taxon>Umbelopsidales</taxon>
        <taxon>Umbelopsidaceae</taxon>
        <taxon>Umbelopsis</taxon>
    </lineage>
</organism>
<accession>A0AAD5E3F5</accession>
<reference evidence="2" key="2">
    <citation type="journal article" date="2022" name="Proc. Natl. Acad. Sci. U.S.A.">
        <title>Diploid-dominant life cycles characterize the early evolution of Fungi.</title>
        <authorList>
            <person name="Amses K.R."/>
            <person name="Simmons D.R."/>
            <person name="Longcore J.E."/>
            <person name="Mondo S.J."/>
            <person name="Seto K."/>
            <person name="Jeronimo G.H."/>
            <person name="Bonds A.E."/>
            <person name="Quandt C.A."/>
            <person name="Davis W.J."/>
            <person name="Chang Y."/>
            <person name="Federici B.A."/>
            <person name="Kuo A."/>
            <person name="LaButti K."/>
            <person name="Pangilinan J."/>
            <person name="Andreopoulos W."/>
            <person name="Tritt A."/>
            <person name="Riley R."/>
            <person name="Hundley H."/>
            <person name="Johnson J."/>
            <person name="Lipzen A."/>
            <person name="Barry K."/>
            <person name="Lang B.F."/>
            <person name="Cuomo C.A."/>
            <person name="Buchler N.E."/>
            <person name="Grigoriev I.V."/>
            <person name="Spatafora J.W."/>
            <person name="Stajich J.E."/>
            <person name="James T.Y."/>
        </authorList>
    </citation>
    <scope>NUCLEOTIDE SEQUENCE</scope>
    <source>
        <strain evidence="2">AG</strain>
    </source>
</reference>
<sequence>MWTKSRIPMDASVLNELQHYQSPDDRSMRVDVTTPPSQDTFQSHTPTSFTG</sequence>
<evidence type="ECO:0000313" key="3">
    <source>
        <dbReference type="Proteomes" id="UP001206595"/>
    </source>
</evidence>
<dbReference type="Proteomes" id="UP001206595">
    <property type="component" value="Unassembled WGS sequence"/>
</dbReference>
<reference evidence="2" key="1">
    <citation type="submission" date="2021-06" db="EMBL/GenBank/DDBJ databases">
        <authorList>
            <consortium name="DOE Joint Genome Institute"/>
            <person name="Mondo S.J."/>
            <person name="Amses K.R."/>
            <person name="Simmons D.R."/>
            <person name="Longcore J.E."/>
            <person name="Seto K."/>
            <person name="Alves G.H."/>
            <person name="Bonds A.E."/>
            <person name="Quandt C.A."/>
            <person name="Davis W.J."/>
            <person name="Chang Y."/>
            <person name="Letcher P.M."/>
            <person name="Powell M.J."/>
            <person name="Kuo A."/>
            <person name="Labutti K."/>
            <person name="Pangilinan J."/>
            <person name="Andreopoulos W."/>
            <person name="Tritt A."/>
            <person name="Riley R."/>
            <person name="Hundley H."/>
            <person name="Johnson J."/>
            <person name="Lipzen A."/>
            <person name="Barry K."/>
            <person name="Berbee M.L."/>
            <person name="Buchler N.E."/>
            <person name="Grigoriev I.V."/>
            <person name="Spatafora J.W."/>
            <person name="Stajich J.E."/>
            <person name="James T.Y."/>
        </authorList>
    </citation>
    <scope>NUCLEOTIDE SEQUENCE</scope>
    <source>
        <strain evidence="2">AG</strain>
    </source>
</reference>
<feature type="compositionally biased region" description="Polar residues" evidence="1">
    <location>
        <begin position="34"/>
        <end position="51"/>
    </location>
</feature>
<evidence type="ECO:0000313" key="2">
    <source>
        <dbReference type="EMBL" id="KAI8576823.1"/>
    </source>
</evidence>
<proteinExistence type="predicted"/>
<name>A0AAD5E3F5_UMBRA</name>
<dbReference type="RefSeq" id="XP_051441827.1">
    <property type="nucleotide sequence ID" value="XM_051591305.1"/>
</dbReference>
<evidence type="ECO:0000256" key="1">
    <source>
        <dbReference type="SAM" id="MobiDB-lite"/>
    </source>
</evidence>
<comment type="caution">
    <text evidence="2">The sequence shown here is derived from an EMBL/GenBank/DDBJ whole genome shotgun (WGS) entry which is preliminary data.</text>
</comment>
<dbReference type="EMBL" id="MU620949">
    <property type="protein sequence ID" value="KAI8576823.1"/>
    <property type="molecule type" value="Genomic_DNA"/>
</dbReference>
<feature type="region of interest" description="Disordered" evidence="1">
    <location>
        <begin position="19"/>
        <end position="51"/>
    </location>
</feature>
<dbReference type="AlphaFoldDB" id="A0AAD5E3F5"/>
<gene>
    <name evidence="2" type="ORF">K450DRAFT_255167</name>
</gene>
<dbReference type="GeneID" id="75916648"/>
<protein>
    <submittedName>
        <fullName evidence="2">Uncharacterized protein</fullName>
    </submittedName>
</protein>